<evidence type="ECO:0000313" key="1">
    <source>
        <dbReference type="EMBL" id="EDL91667.1"/>
    </source>
</evidence>
<sequence length="90" mass="10681">MRHTNLKGAREWMIVVSWRPLGLIEGRVLWPCAGRQGFMPTRRRRTMNKLPSAQETPWPKSFRKETKKLLNQTHFNRLLIKVHTNSITLM</sequence>
<accession>A6KDT8</accession>
<protein>
    <submittedName>
        <fullName evidence="1">RCG31964, isoform CRA_a</fullName>
    </submittedName>
</protein>
<reference evidence="1 2" key="1">
    <citation type="submission" date="2005-09" db="EMBL/GenBank/DDBJ databases">
        <authorList>
            <person name="Mural R.J."/>
            <person name="Li P.W."/>
            <person name="Adams M.D."/>
            <person name="Amanatides P.G."/>
            <person name="Baden-Tillson H."/>
            <person name="Barnstead M."/>
            <person name="Chin S.H."/>
            <person name="Dew I."/>
            <person name="Evans C.A."/>
            <person name="Ferriera S."/>
            <person name="Flanigan M."/>
            <person name="Fosler C."/>
            <person name="Glodek A."/>
            <person name="Gu Z."/>
            <person name="Holt R.A."/>
            <person name="Jennings D."/>
            <person name="Kraft C.L."/>
            <person name="Lu F."/>
            <person name="Nguyen T."/>
            <person name="Nusskern D.R."/>
            <person name="Pfannkoch C.M."/>
            <person name="Sitter C."/>
            <person name="Sutton G.G."/>
            <person name="Venter J.C."/>
            <person name="Wang Z."/>
            <person name="Woodage T."/>
            <person name="Zheng X.H."/>
            <person name="Zhong F."/>
        </authorList>
    </citation>
    <scope>NUCLEOTIDE SEQUENCE [LARGE SCALE GENOMIC DNA]</scope>
    <source>
        <strain>BN</strain>
        <strain evidence="2">Sprague-Dawley</strain>
    </source>
</reference>
<organism evidence="1 2">
    <name type="scientific">Rattus norvegicus</name>
    <name type="common">Rat</name>
    <dbReference type="NCBI Taxonomy" id="10116"/>
    <lineage>
        <taxon>Eukaryota</taxon>
        <taxon>Metazoa</taxon>
        <taxon>Chordata</taxon>
        <taxon>Craniata</taxon>
        <taxon>Vertebrata</taxon>
        <taxon>Euteleostomi</taxon>
        <taxon>Mammalia</taxon>
        <taxon>Eutheria</taxon>
        <taxon>Euarchontoglires</taxon>
        <taxon>Glires</taxon>
        <taxon>Rodentia</taxon>
        <taxon>Myomorpha</taxon>
        <taxon>Muroidea</taxon>
        <taxon>Muridae</taxon>
        <taxon>Murinae</taxon>
        <taxon>Rattus</taxon>
    </lineage>
</organism>
<dbReference type="AlphaFoldDB" id="A6KDT8"/>
<name>A6KDT8_RAT</name>
<evidence type="ECO:0000313" key="2">
    <source>
        <dbReference type="Proteomes" id="UP000234681"/>
    </source>
</evidence>
<dbReference type="Proteomes" id="UP000234681">
    <property type="component" value="Chromosome 5"/>
</dbReference>
<gene>
    <name evidence="1" type="ORF">rCG_31964</name>
</gene>
<dbReference type="EMBL" id="CH474039">
    <property type="protein sequence ID" value="EDL91667.1"/>
    <property type="molecule type" value="Genomic_DNA"/>
</dbReference>
<proteinExistence type="predicted"/>